<dbReference type="Proteomes" id="UP000729402">
    <property type="component" value="Unassembled WGS sequence"/>
</dbReference>
<accession>A0A8J5SLY7</accession>
<comment type="caution">
    <text evidence="1">The sequence shown here is derived from an EMBL/GenBank/DDBJ whole genome shotgun (WGS) entry which is preliminary data.</text>
</comment>
<sequence>MDWMPSNWEALYRDCLIHRFMVDQLGYIQWLLALDMEIKSFDWTFINIYVYDVDEVKVLSFIKYLPNSSPRIKNLTPLFIVSFLFDSVDSVYLFTAA</sequence>
<gene>
    <name evidence="1" type="ORF">GUJ93_ZPchr0006g42204</name>
</gene>
<keyword evidence="2" id="KW-1185">Reference proteome</keyword>
<evidence type="ECO:0000313" key="1">
    <source>
        <dbReference type="EMBL" id="KAG8075778.1"/>
    </source>
</evidence>
<protein>
    <submittedName>
        <fullName evidence="1">Uncharacterized protein</fullName>
    </submittedName>
</protein>
<proteinExistence type="predicted"/>
<dbReference type="AlphaFoldDB" id="A0A8J5SLY7"/>
<reference evidence="1" key="1">
    <citation type="journal article" date="2021" name="bioRxiv">
        <title>Whole Genome Assembly and Annotation of Northern Wild Rice, Zizania palustris L., Supports a Whole Genome Duplication in the Zizania Genus.</title>
        <authorList>
            <person name="Haas M."/>
            <person name="Kono T."/>
            <person name="Macchietto M."/>
            <person name="Millas R."/>
            <person name="McGilp L."/>
            <person name="Shao M."/>
            <person name="Duquette J."/>
            <person name="Hirsch C.N."/>
            <person name="Kimball J."/>
        </authorList>
    </citation>
    <scope>NUCLEOTIDE SEQUENCE</scope>
    <source>
        <tissue evidence="1">Fresh leaf tissue</tissue>
    </source>
</reference>
<dbReference type="EMBL" id="JAAALK010000283">
    <property type="protein sequence ID" value="KAG8075778.1"/>
    <property type="molecule type" value="Genomic_DNA"/>
</dbReference>
<organism evidence="1 2">
    <name type="scientific">Zizania palustris</name>
    <name type="common">Northern wild rice</name>
    <dbReference type="NCBI Taxonomy" id="103762"/>
    <lineage>
        <taxon>Eukaryota</taxon>
        <taxon>Viridiplantae</taxon>
        <taxon>Streptophyta</taxon>
        <taxon>Embryophyta</taxon>
        <taxon>Tracheophyta</taxon>
        <taxon>Spermatophyta</taxon>
        <taxon>Magnoliopsida</taxon>
        <taxon>Liliopsida</taxon>
        <taxon>Poales</taxon>
        <taxon>Poaceae</taxon>
        <taxon>BOP clade</taxon>
        <taxon>Oryzoideae</taxon>
        <taxon>Oryzeae</taxon>
        <taxon>Zizaniinae</taxon>
        <taxon>Zizania</taxon>
    </lineage>
</organism>
<evidence type="ECO:0000313" key="2">
    <source>
        <dbReference type="Proteomes" id="UP000729402"/>
    </source>
</evidence>
<name>A0A8J5SLY7_ZIZPA</name>
<reference evidence="1" key="2">
    <citation type="submission" date="2021-02" db="EMBL/GenBank/DDBJ databases">
        <authorList>
            <person name="Kimball J.A."/>
            <person name="Haas M.W."/>
            <person name="Macchietto M."/>
            <person name="Kono T."/>
            <person name="Duquette J."/>
            <person name="Shao M."/>
        </authorList>
    </citation>
    <scope>NUCLEOTIDE SEQUENCE</scope>
    <source>
        <tissue evidence="1">Fresh leaf tissue</tissue>
    </source>
</reference>